<name>A0A450RVP7_9GAMM</name>
<feature type="domain" description="AAA+ ATPase" evidence="2">
    <location>
        <begin position="51"/>
        <end position="290"/>
    </location>
</feature>
<gene>
    <name evidence="3" type="ORF">BECKFW1821A_GA0114235_100324</name>
</gene>
<evidence type="ECO:0000259" key="2">
    <source>
        <dbReference type="SMART" id="SM00382"/>
    </source>
</evidence>
<dbReference type="InterPro" id="IPR003593">
    <property type="entry name" value="AAA+_ATPase"/>
</dbReference>
<dbReference type="SUPFAM" id="SSF52540">
    <property type="entry name" value="P-loop containing nucleoside triphosphate hydrolases"/>
    <property type="match status" value="1"/>
</dbReference>
<dbReference type="EMBL" id="CAADEW010000003">
    <property type="protein sequence ID" value="VFJ43189.1"/>
    <property type="molecule type" value="Genomic_DNA"/>
</dbReference>
<organism evidence="3">
    <name type="scientific">Candidatus Kentrum sp. FW</name>
    <dbReference type="NCBI Taxonomy" id="2126338"/>
    <lineage>
        <taxon>Bacteria</taxon>
        <taxon>Pseudomonadati</taxon>
        <taxon>Pseudomonadota</taxon>
        <taxon>Gammaproteobacteria</taxon>
        <taxon>Candidatus Kentrum</taxon>
    </lineage>
</organism>
<feature type="coiled-coil region" evidence="1">
    <location>
        <begin position="170"/>
        <end position="205"/>
    </location>
</feature>
<protein>
    <submittedName>
        <fullName evidence="3">AAA ATPase domain-containing protein</fullName>
    </submittedName>
</protein>
<dbReference type="Pfam" id="PF07693">
    <property type="entry name" value="KAP_NTPase"/>
    <property type="match status" value="1"/>
</dbReference>
<evidence type="ECO:0000256" key="1">
    <source>
        <dbReference type="SAM" id="Coils"/>
    </source>
</evidence>
<dbReference type="SMART" id="SM00382">
    <property type="entry name" value="AAA"/>
    <property type="match status" value="1"/>
</dbReference>
<keyword evidence="1" id="KW-0175">Coiled coil</keyword>
<dbReference type="InterPro" id="IPR011646">
    <property type="entry name" value="KAP_P-loop"/>
</dbReference>
<evidence type="ECO:0000313" key="3">
    <source>
        <dbReference type="EMBL" id="VFJ43189.1"/>
    </source>
</evidence>
<dbReference type="Gene3D" id="3.40.50.300">
    <property type="entry name" value="P-loop containing nucleotide triphosphate hydrolases"/>
    <property type="match status" value="1"/>
</dbReference>
<sequence length="407" mass="46728">MTPTLDSPFAKIANHFEPRALEGEALKEFFVGDFFEPFMQALISAIHTSGSYQKLLLIGHRGCGKTTLLNKVAEELRTRYHLVYFSAGEVLNMMDVETVDILLATYGKVIESVTDESQEKKLLSRFKELIDHGKNKFQLDKKIDINAFFFRFTVESENRTTTREALWHRMDELQNSLSKACADVREETKKEVLIIIDNLDKLEDAMAQNVFLKGSRLLTLPRAKVLFTMPLPTFYNPGFIGVSDVDYQPVFIPLIALSDRDGNPRPDNLDEMEQVVLRRIDDKLVDKAALQAMILASGGLLRDLIKFMHMACTRAIVKGKMEGRESIIDRDIAALVIRDLVNQYTRVFDFPRYRGSITHIRNDKDKERVAHEDMSFFLNSLFALEYGHPDRIWYDLHPCLARALDKQ</sequence>
<dbReference type="InterPro" id="IPR027417">
    <property type="entry name" value="P-loop_NTPase"/>
</dbReference>
<reference evidence="3" key="1">
    <citation type="submission" date="2019-02" db="EMBL/GenBank/DDBJ databases">
        <authorList>
            <person name="Gruber-Vodicka R. H."/>
            <person name="Seah K. B. B."/>
        </authorList>
    </citation>
    <scope>NUCLEOTIDE SEQUENCE</scope>
    <source>
        <strain evidence="3">BECK_BZ15</strain>
    </source>
</reference>
<proteinExistence type="predicted"/>
<accession>A0A450RVP7</accession>
<dbReference type="AlphaFoldDB" id="A0A450RVP7"/>